<keyword evidence="3 6" id="KW-0812">Transmembrane</keyword>
<dbReference type="PANTHER" id="PTHR30028">
    <property type="entry name" value="UPF0014 INNER MEMBRANE PROTEIN YBBM-RELATED"/>
    <property type="match status" value="1"/>
</dbReference>
<name>A0A7V9YY16_9BACL</name>
<sequence>MQEIHNTALLAILLFIFVPIFVSYKQTLQLEKDILWSSLRGFVQLLLLGYFISYIFSFERWYVILGYVFIMIITASMSVSKRGIEFKRTFWFVFLGITVSVSSSICLWLMFHVIPFQAQYIIPVAGMFSGTAMVASGVVLESMKKEENKDEKEIKRNAIKIAMIPTIDTLKTMGLVQIPGTMTGMILAGAEPVAAVKYQIFIVFTLLVVASISSMIVCILNYRTFYKSDFIKQAYPNKLSI</sequence>
<feature type="transmembrane region" description="Helical" evidence="6">
    <location>
        <begin position="120"/>
        <end position="140"/>
    </location>
</feature>
<feature type="transmembrane region" description="Helical" evidence="6">
    <location>
        <begin position="34"/>
        <end position="55"/>
    </location>
</feature>
<evidence type="ECO:0000256" key="2">
    <source>
        <dbReference type="ARBA" id="ARBA00005268"/>
    </source>
</evidence>
<dbReference type="EMBL" id="JACDUU010000001">
    <property type="protein sequence ID" value="MBA2870556.1"/>
    <property type="molecule type" value="Genomic_DNA"/>
</dbReference>
<feature type="transmembrane region" description="Helical" evidence="6">
    <location>
        <begin position="61"/>
        <end position="79"/>
    </location>
</feature>
<evidence type="ECO:0000256" key="5">
    <source>
        <dbReference type="ARBA" id="ARBA00023136"/>
    </source>
</evidence>
<keyword evidence="5 6" id="KW-0472">Membrane</keyword>
<evidence type="ECO:0000313" key="8">
    <source>
        <dbReference type="Proteomes" id="UP000580891"/>
    </source>
</evidence>
<feature type="transmembrane region" description="Helical" evidence="6">
    <location>
        <begin position="91"/>
        <end position="114"/>
    </location>
</feature>
<comment type="similarity">
    <text evidence="2">Belongs to the UPF0014 family.</text>
</comment>
<organism evidence="7 8">
    <name type="scientific">[Anoxybacillus] calidus</name>
    <dbReference type="NCBI Taxonomy" id="575178"/>
    <lineage>
        <taxon>Bacteria</taxon>
        <taxon>Bacillati</taxon>
        <taxon>Bacillota</taxon>
        <taxon>Bacilli</taxon>
        <taxon>Bacillales</taxon>
        <taxon>Anoxybacillaceae</taxon>
        <taxon>Paranoxybacillus</taxon>
    </lineage>
</organism>
<dbReference type="InterPro" id="IPR005226">
    <property type="entry name" value="UPF0014_fam"/>
</dbReference>
<dbReference type="AlphaFoldDB" id="A0A7V9YY16"/>
<evidence type="ECO:0000256" key="3">
    <source>
        <dbReference type="ARBA" id="ARBA00022692"/>
    </source>
</evidence>
<dbReference type="GO" id="GO:0005886">
    <property type="term" value="C:plasma membrane"/>
    <property type="evidence" value="ECO:0007669"/>
    <property type="project" value="TreeGrafter"/>
</dbReference>
<evidence type="ECO:0000256" key="1">
    <source>
        <dbReference type="ARBA" id="ARBA00004141"/>
    </source>
</evidence>
<keyword evidence="8" id="KW-1185">Reference proteome</keyword>
<dbReference type="Pfam" id="PF03649">
    <property type="entry name" value="UPF0014"/>
    <property type="match status" value="1"/>
</dbReference>
<keyword evidence="4 6" id="KW-1133">Transmembrane helix</keyword>
<evidence type="ECO:0000256" key="6">
    <source>
        <dbReference type="SAM" id="Phobius"/>
    </source>
</evidence>
<accession>A0A7V9YY16</accession>
<dbReference type="RefSeq" id="WP_181536389.1">
    <property type="nucleotide sequence ID" value="NZ_JACDUU010000001.1"/>
</dbReference>
<feature type="transmembrane region" description="Helical" evidence="6">
    <location>
        <begin position="6"/>
        <end position="22"/>
    </location>
</feature>
<proteinExistence type="inferred from homology"/>
<comment type="caution">
    <text evidence="7">The sequence shown here is derived from an EMBL/GenBank/DDBJ whole genome shotgun (WGS) entry which is preliminary data.</text>
</comment>
<reference evidence="7 8" key="1">
    <citation type="submission" date="2020-07" db="EMBL/GenBank/DDBJ databases">
        <title>Genomic Encyclopedia of Type Strains, Phase IV (KMG-IV): sequencing the most valuable type-strain genomes for metagenomic binning, comparative biology and taxonomic classification.</title>
        <authorList>
            <person name="Goeker M."/>
        </authorList>
    </citation>
    <scope>NUCLEOTIDE SEQUENCE [LARGE SCALE GENOMIC DNA]</scope>
    <source>
        <strain evidence="7 8">DSM 25220</strain>
    </source>
</reference>
<evidence type="ECO:0000313" key="7">
    <source>
        <dbReference type="EMBL" id="MBA2870556.1"/>
    </source>
</evidence>
<dbReference type="Proteomes" id="UP000580891">
    <property type="component" value="Unassembled WGS sequence"/>
</dbReference>
<gene>
    <name evidence="7" type="ORF">HNQ85_000814</name>
</gene>
<protein>
    <submittedName>
        <fullName evidence="7">Putative ABC transport system permease protein</fullName>
    </submittedName>
</protein>
<dbReference type="PANTHER" id="PTHR30028:SF0">
    <property type="entry name" value="PROTEIN ALUMINUM SENSITIVE 3"/>
    <property type="match status" value="1"/>
</dbReference>
<evidence type="ECO:0000256" key="4">
    <source>
        <dbReference type="ARBA" id="ARBA00022989"/>
    </source>
</evidence>
<feature type="transmembrane region" description="Helical" evidence="6">
    <location>
        <begin position="198"/>
        <end position="222"/>
    </location>
</feature>
<comment type="subcellular location">
    <subcellularLocation>
        <location evidence="1">Membrane</location>
        <topology evidence="1">Multi-pass membrane protein</topology>
    </subcellularLocation>
</comment>